<feature type="compositionally biased region" description="Polar residues" evidence="1">
    <location>
        <begin position="17"/>
        <end position="37"/>
    </location>
</feature>
<feature type="region of interest" description="Disordered" evidence="1">
    <location>
        <begin position="1"/>
        <end position="42"/>
    </location>
</feature>
<dbReference type="STRING" id="35608.A0A2U1NDF2"/>
<evidence type="ECO:0000313" key="3">
    <source>
        <dbReference type="Proteomes" id="UP000245207"/>
    </source>
</evidence>
<comment type="caution">
    <text evidence="2">The sequence shown here is derived from an EMBL/GenBank/DDBJ whole genome shotgun (WGS) entry which is preliminary data.</text>
</comment>
<evidence type="ECO:0000256" key="1">
    <source>
        <dbReference type="SAM" id="MobiDB-lite"/>
    </source>
</evidence>
<dbReference type="AlphaFoldDB" id="A0A2U1NDF2"/>
<gene>
    <name evidence="2" type="ORF">CTI12_AA280110</name>
</gene>
<name>A0A2U1NDF2_ARTAN</name>
<protein>
    <submittedName>
        <fullName evidence="2">Transcription factor, TCP</fullName>
    </submittedName>
</protein>
<feature type="region of interest" description="Disordered" evidence="1">
    <location>
        <begin position="82"/>
        <end position="107"/>
    </location>
</feature>
<keyword evidence="3" id="KW-1185">Reference proteome</keyword>
<reference evidence="2 3" key="1">
    <citation type="journal article" date="2018" name="Mol. Plant">
        <title>The genome of Artemisia annua provides insight into the evolution of Asteraceae family and artemisinin biosynthesis.</title>
        <authorList>
            <person name="Shen Q."/>
            <person name="Zhang L."/>
            <person name="Liao Z."/>
            <person name="Wang S."/>
            <person name="Yan T."/>
            <person name="Shi P."/>
            <person name="Liu M."/>
            <person name="Fu X."/>
            <person name="Pan Q."/>
            <person name="Wang Y."/>
            <person name="Lv Z."/>
            <person name="Lu X."/>
            <person name="Zhang F."/>
            <person name="Jiang W."/>
            <person name="Ma Y."/>
            <person name="Chen M."/>
            <person name="Hao X."/>
            <person name="Li L."/>
            <person name="Tang Y."/>
            <person name="Lv G."/>
            <person name="Zhou Y."/>
            <person name="Sun X."/>
            <person name="Brodelius P.E."/>
            <person name="Rose J.K.C."/>
            <person name="Tang K."/>
        </authorList>
    </citation>
    <scope>NUCLEOTIDE SEQUENCE [LARGE SCALE GENOMIC DNA]</scope>
    <source>
        <strain evidence="3">cv. Huhao1</strain>
        <tissue evidence="2">Leaf</tissue>
    </source>
</reference>
<dbReference type="EMBL" id="PKPP01003070">
    <property type="protein sequence ID" value="PWA71516.1"/>
    <property type="molecule type" value="Genomic_DNA"/>
</dbReference>
<evidence type="ECO:0000313" key="2">
    <source>
        <dbReference type="EMBL" id="PWA71516.1"/>
    </source>
</evidence>
<sequence>MRLYQRVNAKARRPKSKSSWNNQLFTQRGPLQSSNAPSFRASIDPSPVFTGVAIDQQPTLAFQHPSSMSGFASGLGGFSGFRIPTRIQGEDEEHAGVPDKPSSASRY</sequence>
<accession>A0A2U1NDF2</accession>
<organism evidence="2 3">
    <name type="scientific">Artemisia annua</name>
    <name type="common">Sweet wormwood</name>
    <dbReference type="NCBI Taxonomy" id="35608"/>
    <lineage>
        <taxon>Eukaryota</taxon>
        <taxon>Viridiplantae</taxon>
        <taxon>Streptophyta</taxon>
        <taxon>Embryophyta</taxon>
        <taxon>Tracheophyta</taxon>
        <taxon>Spermatophyta</taxon>
        <taxon>Magnoliopsida</taxon>
        <taxon>eudicotyledons</taxon>
        <taxon>Gunneridae</taxon>
        <taxon>Pentapetalae</taxon>
        <taxon>asterids</taxon>
        <taxon>campanulids</taxon>
        <taxon>Asterales</taxon>
        <taxon>Asteraceae</taxon>
        <taxon>Asteroideae</taxon>
        <taxon>Anthemideae</taxon>
        <taxon>Artemisiinae</taxon>
        <taxon>Artemisia</taxon>
    </lineage>
</organism>
<proteinExistence type="predicted"/>
<dbReference type="Proteomes" id="UP000245207">
    <property type="component" value="Unassembled WGS sequence"/>
</dbReference>